<reference evidence="1" key="1">
    <citation type="submission" date="2020-12" db="EMBL/GenBank/DDBJ databases">
        <title>WGS assembly of Carya illinoinensis cv. Pawnee.</title>
        <authorList>
            <person name="Platts A."/>
            <person name="Shu S."/>
            <person name="Wright S."/>
            <person name="Barry K."/>
            <person name="Edger P."/>
            <person name="Pires J.C."/>
            <person name="Schmutz J."/>
        </authorList>
    </citation>
    <scope>NUCLEOTIDE SEQUENCE</scope>
    <source>
        <tissue evidence="1">Leaf</tissue>
    </source>
</reference>
<protein>
    <submittedName>
        <fullName evidence="1">Uncharacterized protein</fullName>
    </submittedName>
</protein>
<dbReference type="PANTHER" id="PTHR33710:SF64">
    <property type="entry name" value="ENDONUCLEASE_EXONUCLEASE_PHOSPHATASE DOMAIN-CONTAINING PROTEIN"/>
    <property type="match status" value="1"/>
</dbReference>
<dbReference type="EMBL" id="CM031823">
    <property type="protein sequence ID" value="KAG6625769.1"/>
    <property type="molecule type" value="Genomic_DNA"/>
</dbReference>
<comment type="caution">
    <text evidence="1">The sequence shown here is derived from an EMBL/GenBank/DDBJ whole genome shotgun (WGS) entry which is preliminary data.</text>
</comment>
<evidence type="ECO:0000313" key="1">
    <source>
        <dbReference type="EMBL" id="KAG6625769.1"/>
    </source>
</evidence>
<dbReference type="PANTHER" id="PTHR33710">
    <property type="entry name" value="BNAC02G09200D PROTEIN"/>
    <property type="match status" value="1"/>
</dbReference>
<name>A0A8T1N378_CARIL</name>
<accession>A0A8T1N378</accession>
<dbReference type="Proteomes" id="UP000811609">
    <property type="component" value="Chromosome 15"/>
</dbReference>
<evidence type="ECO:0000313" key="2">
    <source>
        <dbReference type="Proteomes" id="UP000811609"/>
    </source>
</evidence>
<sequence>MVDLSNFICEEDLLDIPLAGGSFPWSSNRAHPSWSTINRFLISPEWEAHYLNLIQKRLPRLCSNHFRILLDCGVLHRGPRYFKFENMWLKSKGFLDRVQKWWPSYQFHGNPSYTLACKLKSLKKDLKV</sequence>
<gene>
    <name evidence="1" type="ORF">CIPAW_15G001500</name>
</gene>
<dbReference type="AlphaFoldDB" id="A0A8T1N378"/>
<keyword evidence="2" id="KW-1185">Reference proteome</keyword>
<organism evidence="1 2">
    <name type="scientific">Carya illinoinensis</name>
    <name type="common">Pecan</name>
    <dbReference type="NCBI Taxonomy" id="32201"/>
    <lineage>
        <taxon>Eukaryota</taxon>
        <taxon>Viridiplantae</taxon>
        <taxon>Streptophyta</taxon>
        <taxon>Embryophyta</taxon>
        <taxon>Tracheophyta</taxon>
        <taxon>Spermatophyta</taxon>
        <taxon>Magnoliopsida</taxon>
        <taxon>eudicotyledons</taxon>
        <taxon>Gunneridae</taxon>
        <taxon>Pentapetalae</taxon>
        <taxon>rosids</taxon>
        <taxon>fabids</taxon>
        <taxon>Fagales</taxon>
        <taxon>Juglandaceae</taxon>
        <taxon>Carya</taxon>
    </lineage>
</organism>
<proteinExistence type="predicted"/>